<comment type="subcellular location">
    <subcellularLocation>
        <location evidence="1">Cell membrane</location>
        <topology evidence="1">Multi-pass membrane protein</topology>
    </subcellularLocation>
</comment>
<dbReference type="PANTHER" id="PTHR42865:SF7">
    <property type="entry name" value="PROTON_GLUTAMATE-ASPARTATE SYMPORTER"/>
    <property type="match status" value="1"/>
</dbReference>
<keyword evidence="9" id="KW-1185">Reference proteome</keyword>
<proteinExistence type="predicted"/>
<evidence type="ECO:0000313" key="8">
    <source>
        <dbReference type="EMBL" id="OKL53666.1"/>
    </source>
</evidence>
<dbReference type="SUPFAM" id="SSF118215">
    <property type="entry name" value="Proton glutamate symport protein"/>
    <property type="match status" value="1"/>
</dbReference>
<evidence type="ECO:0000313" key="9">
    <source>
        <dbReference type="Proteomes" id="UP000185628"/>
    </source>
</evidence>
<protein>
    <recommendedName>
        <fullName evidence="10">Sodium:dicarboxylate symporter family protein</fullName>
    </recommendedName>
</protein>
<keyword evidence="6 7" id="KW-0472">Membrane</keyword>
<dbReference type="GO" id="GO:0005886">
    <property type="term" value="C:plasma membrane"/>
    <property type="evidence" value="ECO:0007669"/>
    <property type="project" value="UniProtKB-SubCell"/>
</dbReference>
<evidence type="ECO:0000256" key="3">
    <source>
        <dbReference type="ARBA" id="ARBA00022475"/>
    </source>
</evidence>
<evidence type="ECO:0008006" key="10">
    <source>
        <dbReference type="Google" id="ProtNLM"/>
    </source>
</evidence>
<comment type="caution">
    <text evidence="8">The sequence shown here is derived from an EMBL/GenBank/DDBJ whole genome shotgun (WGS) entry which is preliminary data.</text>
</comment>
<dbReference type="Pfam" id="PF00375">
    <property type="entry name" value="SDF"/>
    <property type="match status" value="1"/>
</dbReference>
<evidence type="ECO:0000256" key="4">
    <source>
        <dbReference type="ARBA" id="ARBA00022692"/>
    </source>
</evidence>
<evidence type="ECO:0000256" key="2">
    <source>
        <dbReference type="ARBA" id="ARBA00022448"/>
    </source>
</evidence>
<keyword evidence="5 7" id="KW-1133">Transmembrane helix</keyword>
<dbReference type="EMBL" id="MQVR01000046">
    <property type="protein sequence ID" value="OKL53666.1"/>
    <property type="molecule type" value="Genomic_DNA"/>
</dbReference>
<evidence type="ECO:0000256" key="1">
    <source>
        <dbReference type="ARBA" id="ARBA00004651"/>
    </source>
</evidence>
<accession>A0A1Q5Q1M4</accession>
<evidence type="ECO:0000256" key="5">
    <source>
        <dbReference type="ARBA" id="ARBA00022989"/>
    </source>
</evidence>
<gene>
    <name evidence="8" type="ORF">BSZ39_08210</name>
</gene>
<sequence length="127" mass="14464">MMSTKKSWWRRYLDFPLIWKLAIALLAGLIVGPIWGEDATVLEPFGEIFLRLVNMLIIPLIVATLIVGITSATPQKLGRIGGKFLSTICCRPALLFPLVWGWFCSCIRGVAYRPRRTRLKRVRKPHS</sequence>
<keyword evidence="3" id="KW-1003">Cell membrane</keyword>
<keyword evidence="4 7" id="KW-0812">Transmembrane</keyword>
<dbReference type="InterPro" id="IPR001991">
    <property type="entry name" value="Na-dicarboxylate_symporter"/>
</dbReference>
<dbReference type="GO" id="GO:0015293">
    <property type="term" value="F:symporter activity"/>
    <property type="evidence" value="ECO:0007669"/>
    <property type="project" value="UniProtKB-KW"/>
</dbReference>
<reference evidence="9" key="1">
    <citation type="submission" date="2016-12" db="EMBL/GenBank/DDBJ databases">
        <authorList>
            <person name="Meng X."/>
        </authorList>
    </citation>
    <scope>NUCLEOTIDE SEQUENCE [LARGE SCALE GENOMIC DNA]</scope>
    <source>
        <strain evidence="9">DSM 19116</strain>
    </source>
</reference>
<organism evidence="8 9">
    <name type="scientific">Bowdeniella nasicola</name>
    <dbReference type="NCBI Taxonomy" id="208480"/>
    <lineage>
        <taxon>Bacteria</taxon>
        <taxon>Bacillati</taxon>
        <taxon>Actinomycetota</taxon>
        <taxon>Actinomycetes</taxon>
        <taxon>Actinomycetales</taxon>
        <taxon>Actinomycetaceae</taxon>
        <taxon>Bowdeniella</taxon>
    </lineage>
</organism>
<feature type="transmembrane region" description="Helical" evidence="7">
    <location>
        <begin position="84"/>
        <end position="103"/>
    </location>
</feature>
<evidence type="ECO:0000256" key="6">
    <source>
        <dbReference type="ARBA" id="ARBA00023136"/>
    </source>
</evidence>
<feature type="transmembrane region" description="Helical" evidence="7">
    <location>
        <begin position="52"/>
        <end position="72"/>
    </location>
</feature>
<dbReference type="AlphaFoldDB" id="A0A1Q5Q1M4"/>
<dbReference type="Gene3D" id="1.10.3860.10">
    <property type="entry name" value="Sodium:dicarboxylate symporter"/>
    <property type="match status" value="1"/>
</dbReference>
<dbReference type="Proteomes" id="UP000185628">
    <property type="component" value="Unassembled WGS sequence"/>
</dbReference>
<dbReference type="InterPro" id="IPR036458">
    <property type="entry name" value="Na:dicarbo_symporter_sf"/>
</dbReference>
<keyword evidence="2" id="KW-0813">Transport</keyword>
<evidence type="ECO:0000256" key="7">
    <source>
        <dbReference type="SAM" id="Phobius"/>
    </source>
</evidence>
<dbReference type="PANTHER" id="PTHR42865">
    <property type="entry name" value="PROTON/GLUTAMATE-ASPARTATE SYMPORTER"/>
    <property type="match status" value="1"/>
</dbReference>
<name>A0A1Q5Q1M4_9ACTO</name>